<dbReference type="CDD" id="cd17546">
    <property type="entry name" value="REC_hyHK_CKI1_RcsC-like"/>
    <property type="match status" value="1"/>
</dbReference>
<accession>A0ABT8ELV0</accession>
<evidence type="ECO:0000259" key="3">
    <source>
        <dbReference type="PROSITE" id="PS50883"/>
    </source>
</evidence>
<dbReference type="SUPFAM" id="SSF141868">
    <property type="entry name" value="EAL domain-like"/>
    <property type="match status" value="1"/>
</dbReference>
<dbReference type="Pfam" id="PF00563">
    <property type="entry name" value="EAL"/>
    <property type="match status" value="1"/>
</dbReference>
<dbReference type="Gene3D" id="3.40.50.2300">
    <property type="match status" value="1"/>
</dbReference>
<dbReference type="RefSeq" id="WP_266123494.1">
    <property type="nucleotide sequence ID" value="NZ_JAJHNU010000004.1"/>
</dbReference>
<keyword evidence="1" id="KW-0597">Phosphoprotein</keyword>
<dbReference type="SMART" id="SM00448">
    <property type="entry name" value="REC"/>
    <property type="match status" value="1"/>
</dbReference>
<dbReference type="Proteomes" id="UP001168613">
    <property type="component" value="Unassembled WGS sequence"/>
</dbReference>
<evidence type="ECO:0000313" key="4">
    <source>
        <dbReference type="EMBL" id="MDN4122281.1"/>
    </source>
</evidence>
<comment type="caution">
    <text evidence="4">The sequence shown here is derived from an EMBL/GenBank/DDBJ whole genome shotgun (WGS) entry which is preliminary data.</text>
</comment>
<gene>
    <name evidence="4" type="ORF">LMS43_13385</name>
</gene>
<protein>
    <submittedName>
        <fullName evidence="4">EAL domain-containing protein</fullName>
    </submittedName>
</protein>
<dbReference type="SUPFAM" id="SSF52172">
    <property type="entry name" value="CheY-like"/>
    <property type="match status" value="1"/>
</dbReference>
<name>A0ABT8ELV0_9BURK</name>
<dbReference type="InterPro" id="IPR001789">
    <property type="entry name" value="Sig_transdc_resp-reg_receiver"/>
</dbReference>
<dbReference type="InterPro" id="IPR001633">
    <property type="entry name" value="EAL_dom"/>
</dbReference>
<dbReference type="CDD" id="cd01948">
    <property type="entry name" value="EAL"/>
    <property type="match status" value="1"/>
</dbReference>
<dbReference type="PANTHER" id="PTHR33121">
    <property type="entry name" value="CYCLIC DI-GMP PHOSPHODIESTERASE PDEF"/>
    <property type="match status" value="1"/>
</dbReference>
<dbReference type="InterPro" id="IPR011006">
    <property type="entry name" value="CheY-like_superfamily"/>
</dbReference>
<keyword evidence="5" id="KW-1185">Reference proteome</keyword>
<evidence type="ECO:0000313" key="5">
    <source>
        <dbReference type="Proteomes" id="UP001168613"/>
    </source>
</evidence>
<feature type="domain" description="Response regulatory" evidence="2">
    <location>
        <begin position="6"/>
        <end position="126"/>
    </location>
</feature>
<reference evidence="4" key="1">
    <citation type="submission" date="2021-11" db="EMBL/GenBank/DDBJ databases">
        <title>Draft genome sequence of Alcaligenes endophyticus type strain CCUG 75668T.</title>
        <authorList>
            <person name="Salva-Serra F."/>
            <person name="Duran R.E."/>
            <person name="Seeger M."/>
            <person name="Moore E.R.B."/>
            <person name="Jaen-Luchoro D."/>
        </authorList>
    </citation>
    <scope>NUCLEOTIDE SEQUENCE</scope>
    <source>
        <strain evidence="4">CCUG 75668</strain>
    </source>
</reference>
<dbReference type="Pfam" id="PF00072">
    <property type="entry name" value="Response_reg"/>
    <property type="match status" value="1"/>
</dbReference>
<dbReference type="PROSITE" id="PS50110">
    <property type="entry name" value="RESPONSE_REGULATORY"/>
    <property type="match status" value="1"/>
</dbReference>
<proteinExistence type="predicted"/>
<evidence type="ECO:0000259" key="2">
    <source>
        <dbReference type="PROSITE" id="PS50110"/>
    </source>
</evidence>
<feature type="domain" description="EAL" evidence="3">
    <location>
        <begin position="143"/>
        <end position="395"/>
    </location>
</feature>
<sequence>MSYPFRILIVEDHILQQQYMLDVLLQAGFDVAEAVEGGVKALEQLKENEFDLILLDLDMPDMDGMQFIQALSQRQPMVALAICSACMPDIMESAVRVARGQNLTVLGHYAKPFIDEYAHELAHKLQVAQHGRETILKERPIVLSPNQSALELALREKQIIPWYQPKQCLRTGAIVGVEALARWQHPHSGMISPALFLPYVSLHGLDKPLLTHIFRLAAQDYQDWCRNGYTVPISINLPTHLLEQESLPDELLEVAMHYHIDAQDITFELLETTLTEQTSQLLVGAGRLRLKGFQLAQDDFGIGYSSMQALTTVPFTELKIDRMFVAGAAQDETRAAAMRSSIALGKQLGLKVTAEGVETEEDARLLHTTECDNIQGYYVSHPLPADELLRFLQRA</sequence>
<feature type="modified residue" description="4-aspartylphosphate" evidence="1">
    <location>
        <position position="56"/>
    </location>
</feature>
<dbReference type="SMART" id="SM00052">
    <property type="entry name" value="EAL"/>
    <property type="match status" value="1"/>
</dbReference>
<dbReference type="EMBL" id="JAJHNU010000004">
    <property type="protein sequence ID" value="MDN4122281.1"/>
    <property type="molecule type" value="Genomic_DNA"/>
</dbReference>
<evidence type="ECO:0000256" key="1">
    <source>
        <dbReference type="PROSITE-ProRule" id="PRU00169"/>
    </source>
</evidence>
<dbReference type="Gene3D" id="3.20.20.450">
    <property type="entry name" value="EAL domain"/>
    <property type="match status" value="1"/>
</dbReference>
<dbReference type="InterPro" id="IPR035919">
    <property type="entry name" value="EAL_sf"/>
</dbReference>
<organism evidence="4 5">
    <name type="scientific">Alcaligenes endophyticus</name>
    <dbReference type="NCBI Taxonomy" id="1929088"/>
    <lineage>
        <taxon>Bacteria</taxon>
        <taxon>Pseudomonadati</taxon>
        <taxon>Pseudomonadota</taxon>
        <taxon>Betaproteobacteria</taxon>
        <taxon>Burkholderiales</taxon>
        <taxon>Alcaligenaceae</taxon>
        <taxon>Alcaligenes</taxon>
    </lineage>
</organism>
<dbReference type="PANTHER" id="PTHR33121:SF71">
    <property type="entry name" value="OXYGEN SENSOR PROTEIN DOSP"/>
    <property type="match status" value="1"/>
</dbReference>
<dbReference type="InterPro" id="IPR050706">
    <property type="entry name" value="Cyclic-di-GMP_PDE-like"/>
</dbReference>
<dbReference type="PROSITE" id="PS50883">
    <property type="entry name" value="EAL"/>
    <property type="match status" value="1"/>
</dbReference>